<proteinExistence type="predicted"/>
<protein>
    <submittedName>
        <fullName evidence="1">Uncharacterized protein</fullName>
    </submittedName>
</protein>
<name>A0ABZ0ECU2_9BURK</name>
<evidence type="ECO:0000313" key="2">
    <source>
        <dbReference type="Proteomes" id="UP001302652"/>
    </source>
</evidence>
<sequence>MSERLVDVIDSSGTVLHTYPITRGESGNVPDDAEFQAKGLEAAAHSRLSRTLSSAL</sequence>
<reference evidence="1 2" key="1">
    <citation type="submission" date="2023-10" db="EMBL/GenBank/DDBJ databases">
        <title>Surface-active antibiotics is a multifunctional adaptation for post-fire microbes.</title>
        <authorList>
            <person name="Liu M.D."/>
            <person name="Du Y."/>
            <person name="Koupaei S.K."/>
            <person name="Kim N.R."/>
            <person name="Zhang W."/>
            <person name="Traxler M.F."/>
        </authorList>
    </citation>
    <scope>NUCLEOTIDE SEQUENCE [LARGE SCALE GENOMIC DNA]</scope>
    <source>
        <strain evidence="1 2">F3</strain>
    </source>
</reference>
<evidence type="ECO:0000313" key="1">
    <source>
        <dbReference type="EMBL" id="WOD14339.1"/>
    </source>
</evidence>
<organism evidence="1 2">
    <name type="scientific">Paraburkholderia kirstenboschensis</name>
    <dbReference type="NCBI Taxonomy" id="1245436"/>
    <lineage>
        <taxon>Bacteria</taxon>
        <taxon>Pseudomonadati</taxon>
        <taxon>Pseudomonadota</taxon>
        <taxon>Betaproteobacteria</taxon>
        <taxon>Burkholderiales</taxon>
        <taxon>Burkholderiaceae</taxon>
        <taxon>Paraburkholderia</taxon>
    </lineage>
</organism>
<accession>A0ABZ0ECU2</accession>
<gene>
    <name evidence="1" type="ORF">RW095_02310</name>
</gene>
<dbReference type="EMBL" id="CP136511">
    <property type="protein sequence ID" value="WOD14339.1"/>
    <property type="molecule type" value="Genomic_DNA"/>
</dbReference>
<dbReference type="RefSeq" id="WP_317016184.1">
    <property type="nucleotide sequence ID" value="NZ_CP136511.1"/>
</dbReference>
<dbReference type="Proteomes" id="UP001302652">
    <property type="component" value="Chromosome 3"/>
</dbReference>
<keyword evidence="2" id="KW-1185">Reference proteome</keyword>